<feature type="domain" description="N-acetyltransferase" evidence="1">
    <location>
        <begin position="6"/>
        <end position="145"/>
    </location>
</feature>
<dbReference type="GO" id="GO:0016747">
    <property type="term" value="F:acyltransferase activity, transferring groups other than amino-acyl groups"/>
    <property type="evidence" value="ECO:0007669"/>
    <property type="project" value="InterPro"/>
</dbReference>
<dbReference type="OrthoDB" id="9796171at2"/>
<reference evidence="2 3" key="1">
    <citation type="submission" date="2016-11" db="EMBL/GenBank/DDBJ databases">
        <authorList>
            <person name="Jaros S."/>
            <person name="Januszkiewicz K."/>
            <person name="Wedrychowicz H."/>
        </authorList>
    </citation>
    <scope>NUCLEOTIDE SEQUENCE [LARGE SCALE GENOMIC DNA]</scope>
    <source>
        <strain evidence="2 3">DSM 8605</strain>
    </source>
</reference>
<name>A0A1M5WIS5_9CLOT</name>
<proteinExistence type="predicted"/>
<dbReference type="Gene3D" id="3.40.630.30">
    <property type="match status" value="1"/>
</dbReference>
<evidence type="ECO:0000313" key="3">
    <source>
        <dbReference type="Proteomes" id="UP000184447"/>
    </source>
</evidence>
<dbReference type="InterPro" id="IPR000182">
    <property type="entry name" value="GNAT_dom"/>
</dbReference>
<dbReference type="AlphaFoldDB" id="A0A1M5WIS5"/>
<evidence type="ECO:0000259" key="1">
    <source>
        <dbReference type="PROSITE" id="PS51186"/>
    </source>
</evidence>
<gene>
    <name evidence="2" type="ORF">SAMN02745207_02929</name>
</gene>
<organism evidence="2 3">
    <name type="scientific">Clostridium grantii DSM 8605</name>
    <dbReference type="NCBI Taxonomy" id="1121316"/>
    <lineage>
        <taxon>Bacteria</taxon>
        <taxon>Bacillati</taxon>
        <taxon>Bacillota</taxon>
        <taxon>Clostridia</taxon>
        <taxon>Eubacteriales</taxon>
        <taxon>Clostridiaceae</taxon>
        <taxon>Clostridium</taxon>
    </lineage>
</organism>
<dbReference type="SUPFAM" id="SSF55729">
    <property type="entry name" value="Acyl-CoA N-acyltransferases (Nat)"/>
    <property type="match status" value="1"/>
</dbReference>
<dbReference type="STRING" id="1121316.SAMN02745207_02929"/>
<dbReference type="PROSITE" id="PS51186">
    <property type="entry name" value="GNAT"/>
    <property type="match status" value="1"/>
</dbReference>
<evidence type="ECO:0000313" key="2">
    <source>
        <dbReference type="EMBL" id="SHH87124.1"/>
    </source>
</evidence>
<sequence length="147" mass="17372">MNWQIKKFNELTALELYKILKERINVFIIEQNCPYPDCDNKDLESYHIYCEDKGEVIAYARILPKGISYKEMSIGRILTKHDRRGENLGFHLVKNALAFIENELNETEVKISAQKYAEGFYNKVGFITISEEYLEDDIPHIKMLYRK</sequence>
<keyword evidence="3" id="KW-1185">Reference proteome</keyword>
<accession>A0A1M5WIS5</accession>
<dbReference type="CDD" id="cd04301">
    <property type="entry name" value="NAT_SF"/>
    <property type="match status" value="1"/>
</dbReference>
<dbReference type="InterPro" id="IPR016181">
    <property type="entry name" value="Acyl_CoA_acyltransferase"/>
</dbReference>
<dbReference type="Pfam" id="PF13673">
    <property type="entry name" value="Acetyltransf_10"/>
    <property type="match status" value="1"/>
</dbReference>
<protein>
    <submittedName>
        <fullName evidence="2">ElaA protein</fullName>
    </submittedName>
</protein>
<dbReference type="Proteomes" id="UP000184447">
    <property type="component" value="Unassembled WGS sequence"/>
</dbReference>
<dbReference type="EMBL" id="FQXM01000017">
    <property type="protein sequence ID" value="SHH87124.1"/>
    <property type="molecule type" value="Genomic_DNA"/>
</dbReference>
<dbReference type="RefSeq" id="WP_073339154.1">
    <property type="nucleotide sequence ID" value="NZ_FQXM01000017.1"/>
</dbReference>